<evidence type="ECO:0000256" key="3">
    <source>
        <dbReference type="ARBA" id="ARBA00011557"/>
    </source>
</evidence>
<name>A0A975NFZ1_9BRAD</name>
<gene>
    <name evidence="10" type="primary">ugpB</name>
    <name evidence="10" type="ORF">KMZ29_03330</name>
</gene>
<sequence>MVNSALRFLQLAAIAAAVTLTSPAWAVTEIRWWHAMSGELGRQLEKLAADFNASQSEYRIMPSYKGNYTETVMASIFAFRSRSQPAIVQVNEIATATMMAAKGAIYPVFELMRNEAEAFSPAAYLPAVTGYYADIAGNMLSFPFNASTPILYYNKAMFRAAGLDPEAAPKTWPEVGAAAKRLRASGAACGLTTSWPSWINVENFSAFHNLPISTRANGFGGLDAELNFNNPVMVRHIAQLSEWQATKVFDYSGRAQTAEPRFQKGECGIFIGSSATRADIKANSKFEVGYGMLPYWPDVAGAPQNTIIGGATLWVLRDRPRAEYKGVAKFFGFLSRPEVQAAWHQNTGYLPVTRAAFDLTRAQGFYDRNPGAAISIEQITQKVPTENSRGLRLGSFVLVRDTIDDELEQAFAGKKTAQGALDSAVERGNRLLRQFERANPDR</sequence>
<dbReference type="CDD" id="cd14748">
    <property type="entry name" value="PBP2_UgpB"/>
    <property type="match status" value="1"/>
</dbReference>
<dbReference type="SUPFAM" id="SSF53850">
    <property type="entry name" value="Periplasmic binding protein-like II"/>
    <property type="match status" value="1"/>
</dbReference>
<accession>A0A975NFZ1</accession>
<comment type="function">
    <text evidence="8">Part of the ABC transporter complex UgpBAEC involved in sn-glycerol-3-phosphate (G3P) import. Binds G3P.</text>
</comment>
<comment type="subcellular location">
    <subcellularLocation>
        <location evidence="1">Periplasm</location>
    </subcellularLocation>
</comment>
<evidence type="ECO:0000256" key="4">
    <source>
        <dbReference type="ARBA" id="ARBA00017470"/>
    </source>
</evidence>
<evidence type="ECO:0000256" key="9">
    <source>
        <dbReference type="SAM" id="SignalP"/>
    </source>
</evidence>
<feature type="signal peptide" evidence="9">
    <location>
        <begin position="1"/>
        <end position="26"/>
    </location>
</feature>
<dbReference type="PANTHER" id="PTHR43649:SF31">
    <property type="entry name" value="SN-GLYCEROL-3-PHOSPHATE-BINDING PERIPLASMIC PROTEIN UGPB"/>
    <property type="match status" value="1"/>
</dbReference>
<dbReference type="InterPro" id="IPR006059">
    <property type="entry name" value="SBP"/>
</dbReference>
<evidence type="ECO:0000313" key="11">
    <source>
        <dbReference type="Proteomes" id="UP000680839"/>
    </source>
</evidence>
<dbReference type="InterPro" id="IPR050490">
    <property type="entry name" value="Bact_solute-bd_prot1"/>
</dbReference>
<feature type="chain" id="PRO_5037110328" description="sn-glycerol-3-phosphate-binding periplasmic protein UgpB" evidence="9">
    <location>
        <begin position="27"/>
        <end position="442"/>
    </location>
</feature>
<dbReference type="RefSeq" id="WP_215622441.1">
    <property type="nucleotide sequence ID" value="NZ_CP076134.1"/>
</dbReference>
<comment type="similarity">
    <text evidence="2">Belongs to the bacterial solute-binding protein 1 family.</text>
</comment>
<evidence type="ECO:0000256" key="8">
    <source>
        <dbReference type="ARBA" id="ARBA00034473"/>
    </source>
</evidence>
<comment type="subunit">
    <text evidence="3">The complex is composed of two ATP-binding proteins (UgpC), two transmembrane proteins (UgpA and UgpE) and a solute-binding protein (UgpB).</text>
</comment>
<evidence type="ECO:0000313" key="10">
    <source>
        <dbReference type="EMBL" id="QWG13764.1"/>
    </source>
</evidence>
<evidence type="ECO:0000256" key="5">
    <source>
        <dbReference type="ARBA" id="ARBA00022448"/>
    </source>
</evidence>
<dbReference type="Proteomes" id="UP000680839">
    <property type="component" value="Chromosome"/>
</dbReference>
<keyword evidence="5" id="KW-0813">Transport</keyword>
<protein>
    <recommendedName>
        <fullName evidence="4">sn-glycerol-3-phosphate-binding periplasmic protein UgpB</fullName>
    </recommendedName>
</protein>
<dbReference type="Gene3D" id="3.40.190.10">
    <property type="entry name" value="Periplasmic binding protein-like II"/>
    <property type="match status" value="2"/>
</dbReference>
<dbReference type="NCBIfam" id="NF008211">
    <property type="entry name" value="PRK10974.1"/>
    <property type="match status" value="1"/>
</dbReference>
<dbReference type="Pfam" id="PF13416">
    <property type="entry name" value="SBP_bac_8"/>
    <property type="match status" value="1"/>
</dbReference>
<dbReference type="PANTHER" id="PTHR43649">
    <property type="entry name" value="ARABINOSE-BINDING PROTEIN-RELATED"/>
    <property type="match status" value="1"/>
</dbReference>
<dbReference type="GO" id="GO:0042597">
    <property type="term" value="C:periplasmic space"/>
    <property type="evidence" value="ECO:0007669"/>
    <property type="project" value="UniProtKB-SubCell"/>
</dbReference>
<keyword evidence="6 9" id="KW-0732">Signal</keyword>
<evidence type="ECO:0000256" key="7">
    <source>
        <dbReference type="ARBA" id="ARBA00022764"/>
    </source>
</evidence>
<dbReference type="EMBL" id="CP076134">
    <property type="protein sequence ID" value="QWG13764.1"/>
    <property type="molecule type" value="Genomic_DNA"/>
</dbReference>
<keyword evidence="7" id="KW-0574">Periplasm</keyword>
<organism evidence="10 11">
    <name type="scientific">Bradyrhizobium sediminis</name>
    <dbReference type="NCBI Taxonomy" id="2840469"/>
    <lineage>
        <taxon>Bacteria</taxon>
        <taxon>Pseudomonadati</taxon>
        <taxon>Pseudomonadota</taxon>
        <taxon>Alphaproteobacteria</taxon>
        <taxon>Hyphomicrobiales</taxon>
        <taxon>Nitrobacteraceae</taxon>
        <taxon>Bradyrhizobium</taxon>
    </lineage>
</organism>
<dbReference type="AlphaFoldDB" id="A0A975NFZ1"/>
<evidence type="ECO:0000256" key="2">
    <source>
        <dbReference type="ARBA" id="ARBA00008520"/>
    </source>
</evidence>
<evidence type="ECO:0000256" key="1">
    <source>
        <dbReference type="ARBA" id="ARBA00004418"/>
    </source>
</evidence>
<evidence type="ECO:0000256" key="6">
    <source>
        <dbReference type="ARBA" id="ARBA00022729"/>
    </source>
</evidence>
<reference evidence="10" key="1">
    <citation type="submission" date="2021-06" db="EMBL/GenBank/DDBJ databases">
        <title>Bradyrhizobium sp. S2-20-1 Genome sequencing.</title>
        <authorList>
            <person name="Jin L."/>
        </authorList>
    </citation>
    <scope>NUCLEOTIDE SEQUENCE</scope>
    <source>
        <strain evidence="10">S2-20-1</strain>
    </source>
</reference>
<proteinExistence type="inferred from homology"/>